<dbReference type="FunFam" id="1.25.40.250:FF:000001">
    <property type="entry name" value="Eukaryotic translation initiation factor 3 subunit K"/>
    <property type="match status" value="1"/>
</dbReference>
<evidence type="ECO:0000256" key="9">
    <source>
        <dbReference type="HAMAP-Rule" id="MF_03010"/>
    </source>
</evidence>
<dbReference type="PANTHER" id="PTHR13693">
    <property type="entry name" value="CLASS II AMINOTRANSFERASE/8-AMINO-7-OXONONANOATE SYNTHASE"/>
    <property type="match status" value="1"/>
</dbReference>
<accession>A0AAN9Y040</accession>
<dbReference type="GO" id="GO:0001732">
    <property type="term" value="P:formation of cytoplasmic translation initiation complex"/>
    <property type="evidence" value="ECO:0007669"/>
    <property type="project" value="UniProtKB-UniRule"/>
</dbReference>
<comment type="function">
    <text evidence="8">Component of the eukaryotic translation initiation factor 3 (eIF-3) complex, which is required for several steps in the initiation of protein synthesis. The eIF-3 complex associates with the 40S ribosome and facilitates the recruitment of eIF-1, eIF-1A, eIF-2:GTP:methionyl-tRNAi and eIF-5 to form the 43S pre-initiation complex (43S PIC). The eIF-3 complex stimulates mRNA recruitment to the 43S PIC and scanning of the mRNA for AUG recognition. The eIF-3 complex is also required for disassembly and recycling of post-termination ribosomal complexes and subsequently prevents premature joining of the 40S and 60S ribosomal subunits prior to initiation. The eIF-3 complex specifically targets and initiates translation of a subset of mRNAs involved in cell proliferation, including cell cycling, differentiation and apoptosis, and uses different modes of RNA stem-loop binding to exert either translational activation or repression.</text>
</comment>
<keyword evidence="5" id="KW-0808">Transferase</keyword>
<comment type="function">
    <text evidence="9">Component of the eukaryotic translation initiation factor 3 (eIF-3) complex, which is involved in protein synthesis of a specialized repertoire of mRNAs and, together with other initiation factors, stimulates binding of mRNA and methionyl-tRNAi to the 40S ribosome. The eIF-3 complex specifically targets and initiates translation of a subset of mRNAs involved in cell proliferation.</text>
</comment>
<sequence>MNREAESMRQMVAQFLYGIERYNPENLATLERYVQVQSQENAYDLEANIAVLKFYQFNQRYNIEVTSQILLKALTNLPHTDFALCKCLLNEQTCKESPIDQICYLADLLESSDFPTFWNRVYSVPDLYIKISGFQDSIRKFVCHVVGITFQTINKYLLSELLGNIDDSALKVWVKKYGWKEIENNLIFVSNQDENIKTKNITEEISFDKLVDVILLFGVLNALIFNPKSAAKNYKKFKGLFDKFEEVYFNYVYRRVSDCSHSPISSIPGSKVFLIDRKTEDYGWTFKLSQREKECINLGSFNYLGFSETVENEVQEIWASIDKYGVEINPSFAVTGQTSLHLELEKLTAEFLGIEDAVVYSTGFSTNALNLPVILSKDCLVLSDQKNHASMILGIRLAGSKVVKYAHRNLEDLEKKLIENIKANQENNYQLFSKILIATESIYSMDGTIINLEKMIALKKKYKAYLFIDDAHGVGVIGSNCRGIIGKFNILPSDIDILMGTYSKAFASNGGFIAGSKDLINHIRKHSYSLYGSLMPAATVQKAILSINKLMSYDVPKGNIIGDRLRALTKYFRKRLKSMGLNIVGDEDSQIVPWVLGSISAVAFVIRELKKRNVAAAGVIYPATSLTAARIRFNVSASHTEEDIDKVVPVKSILRMKVDLNGILRNSDREFKAESIDINSSAIAIVLAP</sequence>
<dbReference type="AlphaFoldDB" id="A0AAN9Y040"/>
<dbReference type="GO" id="GO:0005852">
    <property type="term" value="C:eukaryotic translation initiation factor 3 complex"/>
    <property type="evidence" value="ECO:0007669"/>
    <property type="project" value="UniProtKB-UniRule"/>
</dbReference>
<comment type="caution">
    <text evidence="11">The sequence shown here is derived from an EMBL/GenBank/DDBJ whole genome shotgun (WGS) entry which is preliminary data.</text>
</comment>
<keyword evidence="12" id="KW-1185">Reference proteome</keyword>
<dbReference type="Gene3D" id="3.90.1150.10">
    <property type="entry name" value="Aspartate Aminotransferase, domain 1"/>
    <property type="match status" value="1"/>
</dbReference>
<dbReference type="GO" id="GO:0030170">
    <property type="term" value="F:pyridoxal phosphate binding"/>
    <property type="evidence" value="ECO:0007669"/>
    <property type="project" value="InterPro"/>
</dbReference>
<dbReference type="GO" id="GO:0043022">
    <property type="term" value="F:ribosome binding"/>
    <property type="evidence" value="ECO:0007669"/>
    <property type="project" value="InterPro"/>
</dbReference>
<dbReference type="SUPFAM" id="SSF46785">
    <property type="entry name" value="Winged helix' DNA-binding domain"/>
    <property type="match status" value="1"/>
</dbReference>
<comment type="cofactor">
    <cofactor evidence="1">
        <name>pyridoxal 5'-phosphate</name>
        <dbReference type="ChEBI" id="CHEBI:597326"/>
    </cofactor>
</comment>
<gene>
    <name evidence="11" type="ORF">V9T40_012076</name>
</gene>
<dbReference type="Gene3D" id="3.40.640.10">
    <property type="entry name" value="Type I PLP-dependent aspartate aminotransferase-like (Major domain)"/>
    <property type="match status" value="1"/>
</dbReference>
<dbReference type="SUPFAM" id="SSF53383">
    <property type="entry name" value="PLP-dependent transferases"/>
    <property type="match status" value="1"/>
</dbReference>
<name>A0AAN9Y040_9HEMI</name>
<dbReference type="HAMAP" id="MF_03010">
    <property type="entry name" value="eIF3k"/>
    <property type="match status" value="1"/>
</dbReference>
<dbReference type="Pfam" id="PF00155">
    <property type="entry name" value="Aminotran_1_2"/>
    <property type="match status" value="1"/>
</dbReference>
<evidence type="ECO:0000256" key="2">
    <source>
        <dbReference type="ARBA" id="ARBA00008392"/>
    </source>
</evidence>
<comment type="subcellular location">
    <subcellularLocation>
        <location evidence="9">Cytoplasm</location>
    </subcellularLocation>
</comment>
<organism evidence="11 12">
    <name type="scientific">Parthenolecanium corni</name>
    <dbReference type="NCBI Taxonomy" id="536013"/>
    <lineage>
        <taxon>Eukaryota</taxon>
        <taxon>Metazoa</taxon>
        <taxon>Ecdysozoa</taxon>
        <taxon>Arthropoda</taxon>
        <taxon>Hexapoda</taxon>
        <taxon>Insecta</taxon>
        <taxon>Pterygota</taxon>
        <taxon>Neoptera</taxon>
        <taxon>Paraneoptera</taxon>
        <taxon>Hemiptera</taxon>
        <taxon>Sternorrhyncha</taxon>
        <taxon>Coccoidea</taxon>
        <taxon>Coccidae</taxon>
        <taxon>Parthenolecanium</taxon>
    </lineage>
</organism>
<dbReference type="InterPro" id="IPR016020">
    <property type="entry name" value="Transl_init_fac_sub12_N_euk"/>
</dbReference>
<dbReference type="InterPro" id="IPR036390">
    <property type="entry name" value="WH_DNA-bd_sf"/>
</dbReference>
<evidence type="ECO:0000313" key="12">
    <source>
        <dbReference type="Proteomes" id="UP001367676"/>
    </source>
</evidence>
<dbReference type="Gene3D" id="1.10.10.10">
    <property type="entry name" value="Winged helix-like DNA-binding domain superfamily/Winged helix DNA-binding domain"/>
    <property type="match status" value="1"/>
</dbReference>
<evidence type="ECO:0000256" key="6">
    <source>
        <dbReference type="ARBA" id="ARBA00022917"/>
    </source>
</evidence>
<comment type="similarity">
    <text evidence="2">Belongs to the class-II pyridoxal-phosphate-dependent aminotransferase family.</text>
</comment>
<dbReference type="InterPro" id="IPR050087">
    <property type="entry name" value="AON_synthase_class-II"/>
</dbReference>
<dbReference type="GO" id="GO:0003743">
    <property type="term" value="F:translation initiation factor activity"/>
    <property type="evidence" value="ECO:0007669"/>
    <property type="project" value="UniProtKB-UniRule"/>
</dbReference>
<dbReference type="InterPro" id="IPR009374">
    <property type="entry name" value="eIF3k"/>
</dbReference>
<keyword evidence="7" id="KW-0012">Acyltransferase</keyword>
<dbReference type="FunFam" id="1.10.10.10:FF:000212">
    <property type="entry name" value="Eukaryotic translation initiation factor 3 subunit K"/>
    <property type="match status" value="1"/>
</dbReference>
<comment type="subunit">
    <text evidence="9">Component of the eukaryotic translation initiation factor 3 (eIF-3) complex.</text>
</comment>
<dbReference type="InterPro" id="IPR016024">
    <property type="entry name" value="ARM-type_fold"/>
</dbReference>
<dbReference type="Pfam" id="PF10075">
    <property type="entry name" value="CSN8_PSD8_EIF3K"/>
    <property type="match status" value="1"/>
</dbReference>
<evidence type="ECO:0000256" key="1">
    <source>
        <dbReference type="ARBA" id="ARBA00001933"/>
    </source>
</evidence>
<dbReference type="InterPro" id="IPR015421">
    <property type="entry name" value="PyrdxlP-dep_Trfase_major"/>
</dbReference>
<dbReference type="GO" id="GO:0046512">
    <property type="term" value="P:sphingosine biosynthetic process"/>
    <property type="evidence" value="ECO:0007669"/>
    <property type="project" value="TreeGrafter"/>
</dbReference>
<evidence type="ECO:0000256" key="4">
    <source>
        <dbReference type="ARBA" id="ARBA00022540"/>
    </source>
</evidence>
<dbReference type="PANTHER" id="PTHR13693:SF3">
    <property type="entry name" value="LD36009P"/>
    <property type="match status" value="1"/>
</dbReference>
<dbReference type="Gene3D" id="1.25.40.250">
    <property type="entry name" value="ARM repeat, domain 1"/>
    <property type="match status" value="1"/>
</dbReference>
<protein>
    <recommendedName>
        <fullName evidence="9">Eukaryotic translation initiation factor 3 subunit K</fullName>
        <shortName evidence="9">eIF3k</shortName>
    </recommendedName>
    <alternativeName>
        <fullName evidence="9">eIF-3 p25</fullName>
    </alternativeName>
</protein>
<dbReference type="GO" id="GO:0046513">
    <property type="term" value="P:ceramide biosynthetic process"/>
    <property type="evidence" value="ECO:0007669"/>
    <property type="project" value="TreeGrafter"/>
</dbReference>
<keyword evidence="6 9" id="KW-0648">Protein biosynthesis</keyword>
<dbReference type="Proteomes" id="UP001367676">
    <property type="component" value="Unassembled WGS sequence"/>
</dbReference>
<dbReference type="GO" id="GO:0003723">
    <property type="term" value="F:RNA binding"/>
    <property type="evidence" value="ECO:0007669"/>
    <property type="project" value="UniProtKB-UniRule"/>
</dbReference>
<proteinExistence type="inferred from homology"/>
<dbReference type="InterPro" id="IPR015422">
    <property type="entry name" value="PyrdxlP-dep_Trfase_small"/>
</dbReference>
<dbReference type="GO" id="GO:0016020">
    <property type="term" value="C:membrane"/>
    <property type="evidence" value="ECO:0007669"/>
    <property type="project" value="GOC"/>
</dbReference>
<keyword evidence="3 9" id="KW-0963">Cytoplasm</keyword>
<dbReference type="InterPro" id="IPR004839">
    <property type="entry name" value="Aminotransferase_I/II_large"/>
</dbReference>
<dbReference type="InterPro" id="IPR033464">
    <property type="entry name" value="CSN8_PSD8_EIF3K"/>
</dbReference>
<evidence type="ECO:0000313" key="11">
    <source>
        <dbReference type="EMBL" id="KAK7575790.1"/>
    </source>
</evidence>
<keyword evidence="4 9" id="KW-0396">Initiation factor</keyword>
<evidence type="ECO:0000259" key="10">
    <source>
        <dbReference type="PROSITE" id="PS50250"/>
    </source>
</evidence>
<dbReference type="GO" id="GO:0017059">
    <property type="term" value="C:serine palmitoyltransferase complex"/>
    <property type="evidence" value="ECO:0007669"/>
    <property type="project" value="TreeGrafter"/>
</dbReference>
<evidence type="ECO:0000256" key="7">
    <source>
        <dbReference type="ARBA" id="ARBA00023315"/>
    </source>
</evidence>
<dbReference type="GO" id="GO:0033290">
    <property type="term" value="C:eukaryotic 48S preinitiation complex"/>
    <property type="evidence" value="ECO:0007669"/>
    <property type="project" value="UniProtKB-UniRule"/>
</dbReference>
<comment type="similarity">
    <text evidence="9">Belongs to the eIF-3 subunit K family.</text>
</comment>
<dbReference type="InterPro" id="IPR036388">
    <property type="entry name" value="WH-like_DNA-bd_sf"/>
</dbReference>
<dbReference type="InterPro" id="IPR015424">
    <property type="entry name" value="PyrdxlP-dep_Trfase"/>
</dbReference>
<evidence type="ECO:0000256" key="8">
    <source>
        <dbReference type="ARBA" id="ARBA00057041"/>
    </source>
</evidence>
<dbReference type="GO" id="GO:0016282">
    <property type="term" value="C:eukaryotic 43S preinitiation complex"/>
    <property type="evidence" value="ECO:0007669"/>
    <property type="project" value="UniProtKB-UniRule"/>
</dbReference>
<dbReference type="EMBL" id="JBBCAQ010000036">
    <property type="protein sequence ID" value="KAK7575790.1"/>
    <property type="molecule type" value="Genomic_DNA"/>
</dbReference>
<dbReference type="GO" id="GO:0004758">
    <property type="term" value="F:serine C-palmitoyltransferase activity"/>
    <property type="evidence" value="ECO:0007669"/>
    <property type="project" value="TreeGrafter"/>
</dbReference>
<dbReference type="GO" id="GO:0006446">
    <property type="term" value="P:regulation of translational initiation"/>
    <property type="evidence" value="ECO:0007669"/>
    <property type="project" value="InterPro"/>
</dbReference>
<evidence type="ECO:0000256" key="5">
    <source>
        <dbReference type="ARBA" id="ARBA00022679"/>
    </source>
</evidence>
<dbReference type="InterPro" id="IPR000717">
    <property type="entry name" value="PCI_dom"/>
</dbReference>
<dbReference type="SUPFAM" id="SSF48371">
    <property type="entry name" value="ARM repeat"/>
    <property type="match status" value="1"/>
</dbReference>
<reference evidence="11 12" key="1">
    <citation type="submission" date="2024-03" db="EMBL/GenBank/DDBJ databases">
        <title>Adaptation during the transition from Ophiocordyceps entomopathogen to insect associate is accompanied by gene loss and intensified selection.</title>
        <authorList>
            <person name="Ward C.M."/>
            <person name="Onetto C.A."/>
            <person name="Borneman A.R."/>
        </authorList>
    </citation>
    <scope>NUCLEOTIDE SEQUENCE [LARGE SCALE GENOMIC DNA]</scope>
    <source>
        <strain evidence="11">AWRI1</strain>
        <tissue evidence="11">Single Adult Female</tissue>
    </source>
</reference>
<evidence type="ECO:0000256" key="3">
    <source>
        <dbReference type="ARBA" id="ARBA00022490"/>
    </source>
</evidence>
<feature type="domain" description="PCI" evidence="10">
    <location>
        <begin position="43"/>
        <end position="204"/>
    </location>
</feature>
<dbReference type="PROSITE" id="PS50250">
    <property type="entry name" value="PCI"/>
    <property type="match status" value="1"/>
</dbReference>